<protein>
    <submittedName>
        <fullName evidence="2">Uncharacterized protein</fullName>
    </submittedName>
</protein>
<proteinExistence type="predicted"/>
<dbReference type="AlphaFoldDB" id="A0A848P8A3"/>
<reference evidence="2 3" key="1">
    <citation type="submission" date="2020-04" db="EMBL/GenBank/DDBJ databases">
        <title>Ralstonia insidiosa genome sequencing and assembly.</title>
        <authorList>
            <person name="Martins R.C.R."/>
            <person name="Perdigao-Neto L.V."/>
            <person name="Levin A.S.S."/>
            <person name="Costa S.F."/>
        </authorList>
    </citation>
    <scope>NUCLEOTIDE SEQUENCE [LARGE SCALE GENOMIC DNA]</scope>
    <source>
        <strain evidence="2 3">5047</strain>
    </source>
</reference>
<name>A0A848P8A3_9RALS</name>
<organism evidence="2 3">
    <name type="scientific">Ralstonia insidiosa</name>
    <dbReference type="NCBI Taxonomy" id="190721"/>
    <lineage>
        <taxon>Bacteria</taxon>
        <taxon>Pseudomonadati</taxon>
        <taxon>Pseudomonadota</taxon>
        <taxon>Betaproteobacteria</taxon>
        <taxon>Burkholderiales</taxon>
        <taxon>Burkholderiaceae</taxon>
        <taxon>Ralstonia</taxon>
    </lineage>
</organism>
<dbReference type="Proteomes" id="UP000575469">
    <property type="component" value="Unassembled WGS sequence"/>
</dbReference>
<feature type="signal peptide" evidence="1">
    <location>
        <begin position="1"/>
        <end position="21"/>
    </location>
</feature>
<feature type="chain" id="PRO_5032848572" evidence="1">
    <location>
        <begin position="22"/>
        <end position="180"/>
    </location>
</feature>
<keyword evidence="1" id="KW-0732">Signal</keyword>
<sequence length="180" mass="18590">MEIIRFLAAALACMACAPAYSGTGATIGDWSLGSTADGQLYAGTLNDSGGMLIKGCDPANAVCYWYLVTQTGCDEGVSAAALVNSNQGTASLTLQCSGRVQVQGRPMYRAQISNPDLMDSIANGSPIVGIAVGLVDGQFRVYRFSLKGASTAISTLIRGALSAPAPDRKTKPTSTRDTTL</sequence>
<evidence type="ECO:0000256" key="1">
    <source>
        <dbReference type="SAM" id="SignalP"/>
    </source>
</evidence>
<evidence type="ECO:0000313" key="2">
    <source>
        <dbReference type="EMBL" id="NMV41829.1"/>
    </source>
</evidence>
<dbReference type="RefSeq" id="WP_169341861.1">
    <property type="nucleotide sequence ID" value="NZ_JABBZM010000039.1"/>
</dbReference>
<accession>A0A848P8A3</accession>
<comment type="caution">
    <text evidence="2">The sequence shown here is derived from an EMBL/GenBank/DDBJ whole genome shotgun (WGS) entry which is preliminary data.</text>
</comment>
<dbReference type="EMBL" id="JABBZM010000039">
    <property type="protein sequence ID" value="NMV41829.1"/>
    <property type="molecule type" value="Genomic_DNA"/>
</dbReference>
<evidence type="ECO:0000313" key="3">
    <source>
        <dbReference type="Proteomes" id="UP000575469"/>
    </source>
</evidence>
<gene>
    <name evidence="2" type="ORF">HGR00_28325</name>
</gene>